<name>A0A239PS74_9RHOB</name>
<evidence type="ECO:0008006" key="5">
    <source>
        <dbReference type="Google" id="ProtNLM"/>
    </source>
</evidence>
<gene>
    <name evidence="3" type="ORF">SAMN05444959_103246</name>
</gene>
<evidence type="ECO:0000256" key="2">
    <source>
        <dbReference type="SAM" id="SignalP"/>
    </source>
</evidence>
<dbReference type="PROSITE" id="PS51257">
    <property type="entry name" value="PROKAR_LIPOPROTEIN"/>
    <property type="match status" value="1"/>
</dbReference>
<dbReference type="RefSeq" id="WP_089343531.1">
    <property type="nucleotide sequence ID" value="NZ_CP067129.1"/>
</dbReference>
<accession>A0A239PS74</accession>
<proteinExistence type="predicted"/>
<reference evidence="3 4" key="1">
    <citation type="submission" date="2017-07" db="EMBL/GenBank/DDBJ databases">
        <authorList>
            <person name="Sun Z.S."/>
            <person name="Albrecht U."/>
            <person name="Echele G."/>
            <person name="Lee C.C."/>
        </authorList>
    </citation>
    <scope>NUCLEOTIDE SEQUENCE [LARGE SCALE GENOMIC DNA]</scope>
    <source>
        <strain evidence="3 4">DSM 14827</strain>
    </source>
</reference>
<feature type="chain" id="PRO_5012512099" description="Beta-barrel assembly machine subunit BamF" evidence="2">
    <location>
        <begin position="23"/>
        <end position="92"/>
    </location>
</feature>
<dbReference type="AlphaFoldDB" id="A0A239PS74"/>
<keyword evidence="2" id="KW-0732">Signal</keyword>
<dbReference type="EMBL" id="FZQB01000003">
    <property type="protein sequence ID" value="SNT72746.1"/>
    <property type="molecule type" value="Genomic_DNA"/>
</dbReference>
<evidence type="ECO:0000313" key="3">
    <source>
        <dbReference type="EMBL" id="SNT72746.1"/>
    </source>
</evidence>
<protein>
    <recommendedName>
        <fullName evidence="5">Beta-barrel assembly machine subunit BamF</fullName>
    </recommendedName>
</protein>
<feature type="region of interest" description="Disordered" evidence="1">
    <location>
        <begin position="37"/>
        <end position="56"/>
    </location>
</feature>
<evidence type="ECO:0000256" key="1">
    <source>
        <dbReference type="SAM" id="MobiDB-lite"/>
    </source>
</evidence>
<organism evidence="3 4">
    <name type="scientific">Paracoccus seriniphilus</name>
    <dbReference type="NCBI Taxonomy" id="184748"/>
    <lineage>
        <taxon>Bacteria</taxon>
        <taxon>Pseudomonadati</taxon>
        <taxon>Pseudomonadota</taxon>
        <taxon>Alphaproteobacteria</taxon>
        <taxon>Rhodobacterales</taxon>
        <taxon>Paracoccaceae</taxon>
        <taxon>Paracoccus</taxon>
    </lineage>
</organism>
<feature type="signal peptide" evidence="2">
    <location>
        <begin position="1"/>
        <end position="22"/>
    </location>
</feature>
<evidence type="ECO:0000313" key="4">
    <source>
        <dbReference type="Proteomes" id="UP000198307"/>
    </source>
</evidence>
<dbReference type="Proteomes" id="UP000198307">
    <property type="component" value="Unassembled WGS sequence"/>
</dbReference>
<keyword evidence="4" id="KW-1185">Reference proteome</keyword>
<sequence>MKKMPCLSALLAALALSACHNGAVDYPELLPTQQILAEPTLPEHSGEAAQDPDSTQAETVARAEALRRKAEALNVPVIEPATKARMTEVSAQ</sequence>
<dbReference type="OrthoDB" id="7778263at2"/>